<protein>
    <submittedName>
        <fullName evidence="2">Uncharacterized protein</fullName>
    </submittedName>
</protein>
<keyword evidence="1" id="KW-1133">Transmembrane helix</keyword>
<feature type="transmembrane region" description="Helical" evidence="1">
    <location>
        <begin position="77"/>
        <end position="99"/>
    </location>
</feature>
<dbReference type="AlphaFoldDB" id="A0A540KMI9"/>
<keyword evidence="3" id="KW-1185">Reference proteome</keyword>
<accession>A0A540KMI9</accession>
<dbReference type="Proteomes" id="UP000315295">
    <property type="component" value="Unassembled WGS sequence"/>
</dbReference>
<dbReference type="STRING" id="106549.A0A540KMI9"/>
<keyword evidence="1" id="KW-0812">Transmembrane</keyword>
<sequence length="178" mass="20252">MSGSEELALQAGRWMKCLNQTLCPWTSLRLRRHGSARNGSLALLEDARVYGSAQRVHFRDWLICTGSARMSIMLSGFLIRWAVGMLFLGLQLSIAYSLIGEWENAHGLRSEMRRTGVQKEPGCNRVEVKDSTYVFYAGDVSSCARGSEVLALLRKLEGKMKQRGRSLWMRRSRPRRKL</sequence>
<name>A0A540KMI9_MALBA</name>
<keyword evidence="1" id="KW-0472">Membrane</keyword>
<dbReference type="EMBL" id="VIEB01001098">
    <property type="protein sequence ID" value="TQD75446.1"/>
    <property type="molecule type" value="Genomic_DNA"/>
</dbReference>
<gene>
    <name evidence="2" type="ORF">C1H46_039013</name>
</gene>
<evidence type="ECO:0000313" key="2">
    <source>
        <dbReference type="EMBL" id="TQD75446.1"/>
    </source>
</evidence>
<reference evidence="2 3" key="1">
    <citation type="journal article" date="2019" name="G3 (Bethesda)">
        <title>Sequencing of a Wild Apple (Malus baccata) Genome Unravels the Differences Between Cultivated and Wild Apple Species Regarding Disease Resistance and Cold Tolerance.</title>
        <authorList>
            <person name="Chen X."/>
        </authorList>
    </citation>
    <scope>NUCLEOTIDE SEQUENCE [LARGE SCALE GENOMIC DNA]</scope>
    <source>
        <strain evidence="3">cv. Shandingzi</strain>
        <tissue evidence="2">Leaves</tissue>
    </source>
</reference>
<evidence type="ECO:0000256" key="1">
    <source>
        <dbReference type="SAM" id="Phobius"/>
    </source>
</evidence>
<comment type="caution">
    <text evidence="2">The sequence shown here is derived from an EMBL/GenBank/DDBJ whole genome shotgun (WGS) entry which is preliminary data.</text>
</comment>
<evidence type="ECO:0000313" key="3">
    <source>
        <dbReference type="Proteomes" id="UP000315295"/>
    </source>
</evidence>
<proteinExistence type="predicted"/>
<organism evidence="2 3">
    <name type="scientific">Malus baccata</name>
    <name type="common">Siberian crab apple</name>
    <name type="synonym">Pyrus baccata</name>
    <dbReference type="NCBI Taxonomy" id="106549"/>
    <lineage>
        <taxon>Eukaryota</taxon>
        <taxon>Viridiplantae</taxon>
        <taxon>Streptophyta</taxon>
        <taxon>Embryophyta</taxon>
        <taxon>Tracheophyta</taxon>
        <taxon>Spermatophyta</taxon>
        <taxon>Magnoliopsida</taxon>
        <taxon>eudicotyledons</taxon>
        <taxon>Gunneridae</taxon>
        <taxon>Pentapetalae</taxon>
        <taxon>rosids</taxon>
        <taxon>fabids</taxon>
        <taxon>Rosales</taxon>
        <taxon>Rosaceae</taxon>
        <taxon>Amygdaloideae</taxon>
        <taxon>Maleae</taxon>
        <taxon>Malus</taxon>
    </lineage>
</organism>